<dbReference type="Pfam" id="PF02368">
    <property type="entry name" value="Big_2"/>
    <property type="match status" value="1"/>
</dbReference>
<proteinExistence type="predicted"/>
<dbReference type="AlphaFoldDB" id="A0A3S4IHT3"/>
<dbReference type="InterPro" id="IPR003343">
    <property type="entry name" value="Big_2"/>
</dbReference>
<dbReference type="EMBL" id="LR134201">
    <property type="protein sequence ID" value="VEB97269.1"/>
    <property type="molecule type" value="Genomic_DNA"/>
</dbReference>
<dbReference type="SMART" id="SM00635">
    <property type="entry name" value="BID_2"/>
    <property type="match status" value="1"/>
</dbReference>
<gene>
    <name evidence="2" type="ORF">NCTC11466_02061</name>
</gene>
<dbReference type="SUPFAM" id="SSF49373">
    <property type="entry name" value="Invasin/intimin cell-adhesion fragments"/>
    <property type="match status" value="1"/>
</dbReference>
<evidence type="ECO:0000259" key="1">
    <source>
        <dbReference type="SMART" id="SM00635"/>
    </source>
</evidence>
<dbReference type="Proteomes" id="UP000274122">
    <property type="component" value="Chromosome"/>
</dbReference>
<sequence length="246" mass="25788">MANCQTDNTKLFGRAVILEVADGCADTVPTEEEFKLLMPGTSKTFDASPNTTTSSADDTKGWVENIVTSSDLTIPFEGEVRVNDRSDQYGVYKFIKYFFGEINAGRQPTVWVRFTMGQIQIQAYMVITALSNDGGTDDIVTLSTEFKVSDGSTVRVTDVADDVPVTGVTVAPKTASIAVGATRQLNATIAPVDATDKAVTWSSSDATKATVSNTGLVTGVAAGTVTITATTADGAKTDTAAITVTA</sequence>
<dbReference type="InterPro" id="IPR008964">
    <property type="entry name" value="Invasin/intimin_cell_adhesion"/>
</dbReference>
<protein>
    <submittedName>
        <fullName evidence="2">Bacterial Ig-like domain (Group 2)</fullName>
    </submittedName>
</protein>
<accession>A0A3S4IHT3</accession>
<keyword evidence="3" id="KW-1185">Reference proteome</keyword>
<organism evidence="2 3">
    <name type="scientific">Cedecea lapagei</name>
    <dbReference type="NCBI Taxonomy" id="158823"/>
    <lineage>
        <taxon>Bacteria</taxon>
        <taxon>Pseudomonadati</taxon>
        <taxon>Pseudomonadota</taxon>
        <taxon>Gammaproteobacteria</taxon>
        <taxon>Enterobacterales</taxon>
        <taxon>Enterobacteriaceae</taxon>
        <taxon>Cedecea</taxon>
    </lineage>
</organism>
<dbReference type="KEGG" id="clap:NCTC11466_02061"/>
<dbReference type="Gene3D" id="2.60.40.1080">
    <property type="match status" value="1"/>
</dbReference>
<dbReference type="OrthoDB" id="6442027at2"/>
<dbReference type="NCBIfam" id="NF047353">
    <property type="entry name" value="tube_lmo2291"/>
    <property type="match status" value="1"/>
</dbReference>
<evidence type="ECO:0000313" key="3">
    <source>
        <dbReference type="Proteomes" id="UP000274122"/>
    </source>
</evidence>
<reference evidence="2 3" key="1">
    <citation type="submission" date="2018-12" db="EMBL/GenBank/DDBJ databases">
        <authorList>
            <consortium name="Pathogen Informatics"/>
        </authorList>
    </citation>
    <scope>NUCLEOTIDE SEQUENCE [LARGE SCALE GENOMIC DNA]</scope>
    <source>
        <strain evidence="2 3">NCTC11466</strain>
    </source>
</reference>
<evidence type="ECO:0000313" key="2">
    <source>
        <dbReference type="EMBL" id="VEB97269.1"/>
    </source>
</evidence>
<dbReference type="RefSeq" id="WP_126356109.1">
    <property type="nucleotide sequence ID" value="NZ_LR134201.1"/>
</dbReference>
<feature type="domain" description="BIG2" evidence="1">
    <location>
        <begin position="164"/>
        <end position="240"/>
    </location>
</feature>
<name>A0A3S4IHT3_9ENTR</name>